<organism evidence="10 11">
    <name type="scientific">Bathycoccus prasinos</name>
    <dbReference type="NCBI Taxonomy" id="41875"/>
    <lineage>
        <taxon>Eukaryota</taxon>
        <taxon>Viridiplantae</taxon>
        <taxon>Chlorophyta</taxon>
        <taxon>Mamiellophyceae</taxon>
        <taxon>Mamiellales</taxon>
        <taxon>Bathycoccaceae</taxon>
        <taxon>Bathycoccus</taxon>
    </lineage>
</organism>
<evidence type="ECO:0000256" key="5">
    <source>
        <dbReference type="ARBA" id="ARBA00022805"/>
    </source>
</evidence>
<name>K8EWD4_9CHLO</name>
<comment type="subcellular location">
    <subcellularLocation>
        <location evidence="1">Mitochondrion outer membrane</location>
        <topology evidence="1">Multi-pass membrane protein</topology>
    </subcellularLocation>
    <subcellularLocation>
        <location evidence="7">Plastid</location>
        <location evidence="7">Chloroplast outer membrane</location>
    </subcellularLocation>
</comment>
<dbReference type="Gene3D" id="2.40.160.50">
    <property type="entry name" value="membrane protein fhac: a member of the omp85/tpsb transporter family"/>
    <property type="match status" value="1"/>
</dbReference>
<reference evidence="10 11" key="1">
    <citation type="submission" date="2011-10" db="EMBL/GenBank/DDBJ databases">
        <authorList>
            <person name="Genoscope - CEA"/>
        </authorList>
    </citation>
    <scope>NUCLEOTIDE SEQUENCE [LARGE SCALE GENOMIC DNA]</scope>
    <source>
        <strain evidence="10 11">RCC 1105</strain>
    </source>
</reference>
<dbReference type="eggNOG" id="KOG2602">
    <property type="taxonomic scope" value="Eukaryota"/>
</dbReference>
<dbReference type="OrthoDB" id="1724197at2759"/>
<feature type="region of interest" description="Disordered" evidence="8">
    <location>
        <begin position="423"/>
        <end position="468"/>
    </location>
</feature>
<proteinExistence type="inferred from homology"/>
<comment type="similarity">
    <text evidence="2">Belongs to the SAM50/omp85 family.</text>
</comment>
<feature type="domain" description="Bacterial surface antigen (D15)" evidence="9">
    <location>
        <begin position="187"/>
        <end position="569"/>
    </location>
</feature>
<evidence type="ECO:0000256" key="3">
    <source>
        <dbReference type="ARBA" id="ARBA00022452"/>
    </source>
</evidence>
<keyword evidence="4" id="KW-0812">Transmembrane</keyword>
<dbReference type="RefSeq" id="XP_007513222.1">
    <property type="nucleotide sequence ID" value="XM_007513160.1"/>
</dbReference>
<keyword evidence="3" id="KW-1134">Transmembrane beta strand</keyword>
<dbReference type="Proteomes" id="UP000198341">
    <property type="component" value="Chromosome 5"/>
</dbReference>
<dbReference type="STRING" id="41875.K8EWD4"/>
<evidence type="ECO:0000259" key="9">
    <source>
        <dbReference type="Pfam" id="PF01103"/>
    </source>
</evidence>
<keyword evidence="6" id="KW-0472">Membrane</keyword>
<dbReference type="InterPro" id="IPR000184">
    <property type="entry name" value="Bac_surfAg_D15"/>
</dbReference>
<keyword evidence="5" id="KW-1002">Plastid outer membrane</keyword>
<evidence type="ECO:0000256" key="1">
    <source>
        <dbReference type="ARBA" id="ARBA00004374"/>
    </source>
</evidence>
<dbReference type="EMBL" id="FO082274">
    <property type="protein sequence ID" value="CCO16780.1"/>
    <property type="molecule type" value="Genomic_DNA"/>
</dbReference>
<keyword evidence="11" id="KW-1185">Reference proteome</keyword>
<dbReference type="KEGG" id="bpg:Bathy05g00210"/>
<dbReference type="GO" id="GO:0005741">
    <property type="term" value="C:mitochondrial outer membrane"/>
    <property type="evidence" value="ECO:0007669"/>
    <property type="project" value="UniProtKB-SubCell"/>
</dbReference>
<evidence type="ECO:0000256" key="4">
    <source>
        <dbReference type="ARBA" id="ARBA00022692"/>
    </source>
</evidence>
<protein>
    <recommendedName>
        <fullName evidence="9">Bacterial surface antigen (D15) domain-containing protein</fullName>
    </recommendedName>
</protein>
<dbReference type="PANTHER" id="PTHR12815">
    <property type="entry name" value="SORTING AND ASSEMBLY MACHINERY SAMM50 PROTEIN FAMILY MEMBER"/>
    <property type="match status" value="1"/>
</dbReference>
<evidence type="ECO:0000313" key="10">
    <source>
        <dbReference type="EMBL" id="CCO16780.1"/>
    </source>
</evidence>
<dbReference type="GO" id="GO:0009707">
    <property type="term" value="C:chloroplast outer membrane"/>
    <property type="evidence" value="ECO:0007669"/>
    <property type="project" value="UniProtKB-SubCell"/>
</dbReference>
<gene>
    <name evidence="10" type="ORF">Bathy05g00210</name>
</gene>
<dbReference type="InterPro" id="IPR039910">
    <property type="entry name" value="D15-like"/>
</dbReference>
<evidence type="ECO:0000256" key="8">
    <source>
        <dbReference type="SAM" id="MobiDB-lite"/>
    </source>
</evidence>
<dbReference type="AlphaFoldDB" id="K8EWD4"/>
<accession>K8EWD4</accession>
<feature type="compositionally biased region" description="Low complexity" evidence="8">
    <location>
        <begin position="1"/>
        <end position="17"/>
    </location>
</feature>
<evidence type="ECO:0000256" key="7">
    <source>
        <dbReference type="ARBA" id="ARBA00024013"/>
    </source>
</evidence>
<keyword evidence="5" id="KW-0934">Plastid</keyword>
<dbReference type="Pfam" id="PF01103">
    <property type="entry name" value="Omp85"/>
    <property type="match status" value="1"/>
</dbReference>
<dbReference type="GeneID" id="19015525"/>
<feature type="compositionally biased region" description="Low complexity" evidence="8">
    <location>
        <begin position="437"/>
        <end position="454"/>
    </location>
</feature>
<dbReference type="PANTHER" id="PTHR12815:SF18">
    <property type="entry name" value="SORTING AND ASSEMBLY MACHINERY COMPONENT 50 HOMOLOG"/>
    <property type="match status" value="1"/>
</dbReference>
<sequence>MSAAASSSSSSSPSSSSKEVTKSDGEVETTSSKAEEGEKEQQQQQQQQNDDDDNDDNLRMRQALLDFRNRYEQLKHNPCFVSEIVVRGNKRTREKLIKNCFEKRVEKCGNLEEIKDELLKGREELEKYNIFKGINVTLDAGSEENYVPNGAKIIVDVAEKDALTLKAGTFVSQSGEGTVEITGGLKNAVGCAERIDFELIRGHEKSASYALHWEQPRVLRSDIATALRIFQQHNCSVRHSSFHETGRGLSFHLSSPERPATLEYNLVWREITDPTRFASRAVRKMCGHSLKSSIVHTLGGESEDDEEEEGVKIGKNGNWWWNVRTELAGLNPIFDSTTEAFVKSECHAKYTRAFPERVNDFLPEKMKHSLSWQIGARAGVMLPLRKEFYTSTPTSSSSVVRGSNIADRFFMGGVGSLRMFEPHGAGPCDARREKDSTFSSPSRTPSSPGVSVSGNLTPPRSVQSSSPYDSLGGDVIVSGTASVKMDIPVEKLRNIGVHGHVFVNAGCLIPHEQKVKHTFKASNFRDSLRASCGAGIVWPLPVGNIELNFGRVLLANSTDRVVGSKFQAGLAASLSA</sequence>
<evidence type="ECO:0000313" key="11">
    <source>
        <dbReference type="Proteomes" id="UP000198341"/>
    </source>
</evidence>
<feature type="region of interest" description="Disordered" evidence="8">
    <location>
        <begin position="1"/>
        <end position="56"/>
    </location>
</feature>
<feature type="compositionally biased region" description="Polar residues" evidence="8">
    <location>
        <begin position="455"/>
        <end position="468"/>
    </location>
</feature>
<evidence type="ECO:0000256" key="6">
    <source>
        <dbReference type="ARBA" id="ARBA00023136"/>
    </source>
</evidence>
<evidence type="ECO:0000256" key="2">
    <source>
        <dbReference type="ARBA" id="ARBA00010913"/>
    </source>
</evidence>